<sequence>MIWKKQRKRGVFESDHCTMINKKTIFGQNLKALFRERALRWGRTSRISLSMRY</sequence>
<dbReference type="HOGENOM" id="CLU_3066079_0_0_10"/>
<reference evidence="1 2" key="1">
    <citation type="journal article" date="2012" name="Stand. Genomic Sci.">
        <title>Complete genome sequencing and analysis of Saprospira grandis str. Lewin, a predatory marine bacterium.</title>
        <authorList>
            <person name="Saw J.H."/>
            <person name="Yuryev A."/>
            <person name="Kanbe M."/>
            <person name="Hou S."/>
            <person name="Young A.G."/>
            <person name="Aizawa S."/>
            <person name="Alam M."/>
        </authorList>
    </citation>
    <scope>NUCLEOTIDE SEQUENCE [LARGE SCALE GENOMIC DNA]</scope>
    <source>
        <strain evidence="1 2">Lewin</strain>
    </source>
</reference>
<protein>
    <submittedName>
        <fullName evidence="1">Uncharacterized protein</fullName>
    </submittedName>
</protein>
<dbReference type="Proteomes" id="UP000007519">
    <property type="component" value="Chromosome"/>
</dbReference>
<dbReference type="EMBL" id="CP002831">
    <property type="protein sequence ID" value="AFC25932.1"/>
    <property type="molecule type" value="Genomic_DNA"/>
</dbReference>
<dbReference type="KEGG" id="sgn:SGRA_3204"/>
<evidence type="ECO:0000313" key="1">
    <source>
        <dbReference type="EMBL" id="AFC25932.1"/>
    </source>
</evidence>
<accession>H6L0X6</accession>
<evidence type="ECO:0000313" key="2">
    <source>
        <dbReference type="Proteomes" id="UP000007519"/>
    </source>
</evidence>
<proteinExistence type="predicted"/>
<organism evidence="1 2">
    <name type="scientific">Saprospira grandis (strain Lewin)</name>
    <dbReference type="NCBI Taxonomy" id="984262"/>
    <lineage>
        <taxon>Bacteria</taxon>
        <taxon>Pseudomonadati</taxon>
        <taxon>Bacteroidota</taxon>
        <taxon>Saprospiria</taxon>
        <taxon>Saprospirales</taxon>
        <taxon>Saprospiraceae</taxon>
        <taxon>Saprospira</taxon>
    </lineage>
</organism>
<name>H6L0X6_SAPGL</name>
<dbReference type="AlphaFoldDB" id="H6L0X6"/>
<dbReference type="STRING" id="984262.SGRA_3204"/>
<keyword evidence="2" id="KW-1185">Reference proteome</keyword>
<gene>
    <name evidence="1" type="ordered locus">SGRA_3204</name>
</gene>